<evidence type="ECO:0000313" key="2">
    <source>
        <dbReference type="EMBL" id="GAA3570309.1"/>
    </source>
</evidence>
<accession>A0ABP6XPA2</accession>
<evidence type="ECO:0000313" key="3">
    <source>
        <dbReference type="Proteomes" id="UP001501222"/>
    </source>
</evidence>
<protein>
    <recommendedName>
        <fullName evidence="1">Peptidase M15C domain-containing protein</fullName>
    </recommendedName>
</protein>
<dbReference type="RefSeq" id="WP_344843439.1">
    <property type="nucleotide sequence ID" value="NZ_BAABAA010000006.1"/>
</dbReference>
<evidence type="ECO:0000259" key="1">
    <source>
        <dbReference type="Pfam" id="PF13539"/>
    </source>
</evidence>
<reference evidence="3" key="1">
    <citation type="journal article" date="2019" name="Int. J. Syst. Evol. Microbiol.">
        <title>The Global Catalogue of Microorganisms (GCM) 10K type strain sequencing project: providing services to taxonomists for standard genome sequencing and annotation.</title>
        <authorList>
            <consortium name="The Broad Institute Genomics Platform"/>
            <consortium name="The Broad Institute Genome Sequencing Center for Infectious Disease"/>
            <person name="Wu L."/>
            <person name="Ma J."/>
        </authorList>
    </citation>
    <scope>NUCLEOTIDE SEQUENCE [LARGE SCALE GENOMIC DNA]</scope>
    <source>
        <strain evidence="3">JCM 16928</strain>
    </source>
</reference>
<name>A0ABP6XPA2_9ACTN</name>
<gene>
    <name evidence="2" type="ORF">GCM10022235_44450</name>
</gene>
<dbReference type="EMBL" id="BAABAA010000006">
    <property type="protein sequence ID" value="GAA3570309.1"/>
    <property type="molecule type" value="Genomic_DNA"/>
</dbReference>
<dbReference type="PROSITE" id="PS51318">
    <property type="entry name" value="TAT"/>
    <property type="match status" value="1"/>
</dbReference>
<proteinExistence type="predicted"/>
<dbReference type="InterPro" id="IPR006311">
    <property type="entry name" value="TAT_signal"/>
</dbReference>
<dbReference type="SUPFAM" id="SSF55166">
    <property type="entry name" value="Hedgehog/DD-peptidase"/>
    <property type="match status" value="1"/>
</dbReference>
<dbReference type="Pfam" id="PF13539">
    <property type="entry name" value="Peptidase_M15_4"/>
    <property type="match status" value="1"/>
</dbReference>
<sequence length="241" mass="25553">MTAEIAGLSGFTRRSVLTAAVAVAVVGVLPELAAGRAFAVPVSVLGDARPWSATGRTSSANGWPIDRVPLSTAAVQGADAELTVLADPDVSVVLQYVARRFHYEVAEIRAGELVGFKPLGRFASQHESNHCSGTAIDLLPGHFPAGLRGGLYPWQMLVVRDILAQCGGVIRWGADYRDSVDEGHFQIDVPPGDRRLKDLAAVLRGYTELPGKGAGTGEEIPFSSAAVRRSADFHRRQGVVS</sequence>
<dbReference type="Proteomes" id="UP001501222">
    <property type="component" value="Unassembled WGS sequence"/>
</dbReference>
<organism evidence="2 3">
    <name type="scientific">Kribbella ginsengisoli</name>
    <dbReference type="NCBI Taxonomy" id="363865"/>
    <lineage>
        <taxon>Bacteria</taxon>
        <taxon>Bacillati</taxon>
        <taxon>Actinomycetota</taxon>
        <taxon>Actinomycetes</taxon>
        <taxon>Propionibacteriales</taxon>
        <taxon>Kribbellaceae</taxon>
        <taxon>Kribbella</taxon>
    </lineage>
</organism>
<dbReference type="InterPro" id="IPR009045">
    <property type="entry name" value="Zn_M74/Hedgehog-like"/>
</dbReference>
<dbReference type="InterPro" id="IPR039561">
    <property type="entry name" value="Peptidase_M15C"/>
</dbReference>
<keyword evidence="3" id="KW-1185">Reference proteome</keyword>
<feature type="domain" description="Peptidase M15C" evidence="1">
    <location>
        <begin position="124"/>
        <end position="187"/>
    </location>
</feature>
<comment type="caution">
    <text evidence="2">The sequence shown here is derived from an EMBL/GenBank/DDBJ whole genome shotgun (WGS) entry which is preliminary data.</text>
</comment>